<dbReference type="EMBL" id="BAWO01000029">
    <property type="protein sequence ID" value="GAJ39829.1"/>
    <property type="molecule type" value="Genomic_DNA"/>
</dbReference>
<reference evidence="2 3" key="1">
    <citation type="submission" date="2014-04" db="EMBL/GenBank/DDBJ databases">
        <title>Whole genome shotgun sequence of Geobacillus caldoxylosilyticus NBRC 107762.</title>
        <authorList>
            <person name="Hosoyama A."/>
            <person name="Hosoyama Y."/>
            <person name="Katano-Makiyama Y."/>
            <person name="Tsuchikane K."/>
            <person name="Ohji S."/>
            <person name="Ichikawa N."/>
            <person name="Yamazoe A."/>
            <person name="Fujita N."/>
        </authorList>
    </citation>
    <scope>NUCLEOTIDE SEQUENCE [LARGE SCALE GENOMIC DNA]</scope>
    <source>
        <strain evidence="2 3">NBRC 107762</strain>
    </source>
</reference>
<keyword evidence="1" id="KW-1133">Transmembrane helix</keyword>
<name>A0A023DEX2_9BACL</name>
<accession>A0A023DEX2</accession>
<protein>
    <submittedName>
        <fullName evidence="2">Uncharacterized protein</fullName>
    </submittedName>
</protein>
<organism evidence="2 3">
    <name type="scientific">Parageobacillus caldoxylosilyticus NBRC 107762</name>
    <dbReference type="NCBI Taxonomy" id="1220594"/>
    <lineage>
        <taxon>Bacteria</taxon>
        <taxon>Bacillati</taxon>
        <taxon>Bacillota</taxon>
        <taxon>Bacilli</taxon>
        <taxon>Bacillales</taxon>
        <taxon>Anoxybacillaceae</taxon>
        <taxon>Saccharococcus</taxon>
    </lineage>
</organism>
<evidence type="ECO:0000256" key="1">
    <source>
        <dbReference type="SAM" id="Phobius"/>
    </source>
</evidence>
<keyword evidence="1" id="KW-0812">Transmembrane</keyword>
<evidence type="ECO:0000313" key="3">
    <source>
        <dbReference type="Proteomes" id="UP000023561"/>
    </source>
</evidence>
<feature type="transmembrane region" description="Helical" evidence="1">
    <location>
        <begin position="31"/>
        <end position="52"/>
    </location>
</feature>
<evidence type="ECO:0000313" key="2">
    <source>
        <dbReference type="EMBL" id="GAJ39829.1"/>
    </source>
</evidence>
<keyword evidence="1" id="KW-0472">Membrane</keyword>
<sequence length="60" mass="6963">MDSNEFPMVKGLLFAVNLNEFITGAYTELTMFFPLFPLSLNIYQRGVTLFLITRNARMRV</sequence>
<keyword evidence="3" id="KW-1185">Reference proteome</keyword>
<comment type="caution">
    <text evidence="2">The sequence shown here is derived from an EMBL/GenBank/DDBJ whole genome shotgun (WGS) entry which is preliminary data.</text>
</comment>
<dbReference type="Proteomes" id="UP000023561">
    <property type="component" value="Unassembled WGS sequence"/>
</dbReference>
<proteinExistence type="predicted"/>
<gene>
    <name evidence="2" type="ORF">GCA01S_029_00070</name>
</gene>
<dbReference type="AlphaFoldDB" id="A0A023DEX2"/>